<evidence type="ECO:0000259" key="1">
    <source>
        <dbReference type="PROSITE" id="PS50035"/>
    </source>
</evidence>
<dbReference type="InterPro" id="IPR025202">
    <property type="entry name" value="PLD-like_dom"/>
</dbReference>
<dbReference type="Pfam" id="PF13091">
    <property type="entry name" value="PLDc_2"/>
    <property type="match status" value="1"/>
</dbReference>
<dbReference type="CDD" id="cd09132">
    <property type="entry name" value="PLDc_unchar4"/>
    <property type="match status" value="1"/>
</dbReference>
<dbReference type="InterPro" id="IPR047955">
    <property type="entry name" value="DrmC-like"/>
</dbReference>
<dbReference type="GO" id="GO:0006793">
    <property type="term" value="P:phosphorus metabolic process"/>
    <property type="evidence" value="ECO:0007669"/>
    <property type="project" value="UniProtKB-ARBA"/>
</dbReference>
<dbReference type="GO" id="GO:0003824">
    <property type="term" value="F:catalytic activity"/>
    <property type="evidence" value="ECO:0007669"/>
    <property type="project" value="InterPro"/>
</dbReference>
<dbReference type="NCBIfam" id="NF038319">
    <property type="entry name" value="DISARM_DrmC_I"/>
    <property type="match status" value="1"/>
</dbReference>
<dbReference type="PROSITE" id="PS50035">
    <property type="entry name" value="PLD"/>
    <property type="match status" value="1"/>
</dbReference>
<gene>
    <name evidence="2" type="ORF">Pka01_31540</name>
</gene>
<evidence type="ECO:0000313" key="2">
    <source>
        <dbReference type="EMBL" id="GIG80027.1"/>
    </source>
</evidence>
<dbReference type="AlphaFoldDB" id="A0A8J3PSA2"/>
<name>A0A8J3PSA2_9ACTN</name>
<reference evidence="2 3" key="1">
    <citation type="submission" date="2021-01" db="EMBL/GenBank/DDBJ databases">
        <title>Whole genome shotgun sequence of Planotetraspora kaengkrachanensis NBRC 104272.</title>
        <authorList>
            <person name="Komaki H."/>
            <person name="Tamura T."/>
        </authorList>
    </citation>
    <scope>NUCLEOTIDE SEQUENCE [LARGE SCALE GENOMIC DNA]</scope>
    <source>
        <strain evidence="2 3">NBRC 104272</strain>
    </source>
</reference>
<dbReference type="EMBL" id="BONV01000012">
    <property type="protein sequence ID" value="GIG80027.1"/>
    <property type="molecule type" value="Genomic_DNA"/>
</dbReference>
<proteinExistence type="predicted"/>
<dbReference type="Proteomes" id="UP000630097">
    <property type="component" value="Unassembled WGS sequence"/>
</dbReference>
<dbReference type="InterPro" id="IPR001736">
    <property type="entry name" value="PLipase_D/transphosphatidylase"/>
</dbReference>
<organism evidence="2 3">
    <name type="scientific">Planotetraspora kaengkrachanensis</name>
    <dbReference type="NCBI Taxonomy" id="575193"/>
    <lineage>
        <taxon>Bacteria</taxon>
        <taxon>Bacillati</taxon>
        <taxon>Actinomycetota</taxon>
        <taxon>Actinomycetes</taxon>
        <taxon>Streptosporangiales</taxon>
        <taxon>Streptosporangiaceae</taxon>
        <taxon>Planotetraspora</taxon>
    </lineage>
</organism>
<protein>
    <recommendedName>
        <fullName evidence="1">PLD phosphodiesterase domain-containing protein</fullName>
    </recommendedName>
</protein>
<sequence>MPGFAEAAQAILDAQEAESVPDREAVAYLRGVADGYAQHAGAIRVESVWSGPSTHAVPVRATSQVLVDLVAEAAHELVLMTYSAKPYSPLLDALGAAITRGVSVMAVVETLQGAGSAMGGSEPAAAFASVPGVELWHWPPGKRTEQGAKMHAKLAVADRRLLLMSSANLTQSGVVRNIEAGLLVHGGAAPQRAAEHIAELRSKGLLERLR</sequence>
<feature type="domain" description="PLD phosphodiesterase" evidence="1">
    <location>
        <begin position="146"/>
        <end position="173"/>
    </location>
</feature>
<dbReference type="SUPFAM" id="SSF56024">
    <property type="entry name" value="Phospholipase D/nuclease"/>
    <property type="match status" value="1"/>
</dbReference>
<accession>A0A8J3PSA2</accession>
<keyword evidence="3" id="KW-1185">Reference proteome</keyword>
<evidence type="ECO:0000313" key="3">
    <source>
        <dbReference type="Proteomes" id="UP000630097"/>
    </source>
</evidence>
<comment type="caution">
    <text evidence="2">The sequence shown here is derived from an EMBL/GenBank/DDBJ whole genome shotgun (WGS) entry which is preliminary data.</text>
</comment>
<dbReference type="Gene3D" id="3.30.870.10">
    <property type="entry name" value="Endonuclease Chain A"/>
    <property type="match status" value="1"/>
</dbReference>